<accession>A0A558B8V9</accession>
<dbReference type="Proteomes" id="UP000319142">
    <property type="component" value="Unassembled WGS sequence"/>
</dbReference>
<name>A0A558B8V9_9GAMM</name>
<sequence length="446" mass="51762">MAIQILFDSGCVTIPEKKIRLRSHLPNEADLIEDFVFPSRCVVFQDCVYETRVREEESLRRWRPDLTATLKNDAILYVEVAVTHESEIEKTRDLDNLMEIDLSRLPRAIVDDAEKFERQVLELAPRKWFRCSLYDDLPIVHKKLEALKTRHEYERQARQEVQARFDREKARKTEARSQHASKIAALHAVMENTGYAERMNYLSGLSEAGIAYAKQQLAGECGSGEALPAAVNRSVSGDWLFNGHPIAWQGFIFDNYIYRKSPGKLLRADSIADAVVREFGLASWAEELLSYSKTKRFNPPAIWFLDDSENRHLLKPELVVGFYLQSLSRPPFSYLKTRFKHQQYFIRFSSIEQKKASEEKARKAEKAKLQAAQEQANIEAARRERNEMLKEQASLKKWLPEHERLERNIKRLAEMWYQGHKKAYLCGYCHCPFIVRIPANVNAHSG</sequence>
<feature type="coiled-coil region" evidence="1">
    <location>
        <begin position="354"/>
        <end position="391"/>
    </location>
</feature>
<dbReference type="EMBL" id="VMRX01000027">
    <property type="protein sequence ID" value="TVT32933.1"/>
    <property type="molecule type" value="Genomic_DNA"/>
</dbReference>
<evidence type="ECO:0000313" key="2">
    <source>
        <dbReference type="EMBL" id="TVT32933.1"/>
    </source>
</evidence>
<protein>
    <submittedName>
        <fullName evidence="2">Uncharacterized protein</fullName>
    </submittedName>
</protein>
<dbReference type="AlphaFoldDB" id="A0A558B8V9"/>
<dbReference type="RefSeq" id="WP_273133728.1">
    <property type="nucleotide sequence ID" value="NZ_VMRX01000027.1"/>
</dbReference>
<reference evidence="2 3" key="1">
    <citation type="submission" date="2019-07" db="EMBL/GenBank/DDBJ databases">
        <title>The pathways for chlorine oxyanion respiration interact through the shared metabolite chlorate.</title>
        <authorList>
            <person name="Barnum T.P."/>
            <person name="Cheng Y."/>
            <person name="Hill K.A."/>
            <person name="Lucas L.N."/>
            <person name="Carlson H.K."/>
            <person name="Coates J.D."/>
        </authorList>
    </citation>
    <scope>NUCLEOTIDE SEQUENCE [LARGE SCALE GENOMIC DNA]</scope>
    <source>
        <strain evidence="2">UCB</strain>
    </source>
</reference>
<gene>
    <name evidence="2" type="ORF">FHK81_10465</name>
</gene>
<keyword evidence="1" id="KW-0175">Coiled coil</keyword>
<organism evidence="2 3">
    <name type="scientific">Marinobacter vinifirmus</name>
    <dbReference type="NCBI Taxonomy" id="355591"/>
    <lineage>
        <taxon>Bacteria</taxon>
        <taxon>Pseudomonadati</taxon>
        <taxon>Pseudomonadota</taxon>
        <taxon>Gammaproteobacteria</taxon>
        <taxon>Pseudomonadales</taxon>
        <taxon>Marinobacteraceae</taxon>
        <taxon>Marinobacter</taxon>
    </lineage>
</organism>
<evidence type="ECO:0000256" key="1">
    <source>
        <dbReference type="SAM" id="Coils"/>
    </source>
</evidence>
<evidence type="ECO:0000313" key="3">
    <source>
        <dbReference type="Proteomes" id="UP000319142"/>
    </source>
</evidence>
<comment type="caution">
    <text evidence="2">The sequence shown here is derived from an EMBL/GenBank/DDBJ whole genome shotgun (WGS) entry which is preliminary data.</text>
</comment>
<proteinExistence type="predicted"/>